<keyword evidence="3" id="KW-0597">Phosphoprotein</keyword>
<dbReference type="GO" id="GO:0005524">
    <property type="term" value="F:ATP binding"/>
    <property type="evidence" value="ECO:0007669"/>
    <property type="project" value="UniProtKB-KW"/>
</dbReference>
<dbReference type="InterPro" id="IPR004358">
    <property type="entry name" value="Sig_transdc_His_kin-like_C"/>
</dbReference>
<evidence type="ECO:0000256" key="2">
    <source>
        <dbReference type="ARBA" id="ARBA00012438"/>
    </source>
</evidence>
<dbReference type="InterPro" id="IPR003661">
    <property type="entry name" value="HisK_dim/P_dom"/>
</dbReference>
<dbReference type="FunFam" id="3.30.565.10:FF:000006">
    <property type="entry name" value="Sensor histidine kinase WalK"/>
    <property type="match status" value="1"/>
</dbReference>
<evidence type="ECO:0000256" key="5">
    <source>
        <dbReference type="ARBA" id="ARBA00022777"/>
    </source>
</evidence>
<dbReference type="KEGG" id="nall:PP769_06350"/>
<dbReference type="EMBL" id="CP116967">
    <property type="protein sequence ID" value="WNM59380.1"/>
    <property type="molecule type" value="Genomic_DNA"/>
</dbReference>
<dbReference type="InterPro" id="IPR052162">
    <property type="entry name" value="Sensor_kinase/Photoreceptor"/>
</dbReference>
<evidence type="ECO:0000313" key="8">
    <source>
        <dbReference type="Proteomes" id="UP001302719"/>
    </source>
</evidence>
<keyword evidence="7" id="KW-0547">Nucleotide-binding</keyword>
<dbReference type="PANTHER" id="PTHR43304">
    <property type="entry name" value="PHYTOCHROME-LIKE PROTEIN CPH1"/>
    <property type="match status" value="1"/>
</dbReference>
<dbReference type="SUPFAM" id="SSF47384">
    <property type="entry name" value="Homodimeric domain of signal transducing histidine kinase"/>
    <property type="match status" value="1"/>
</dbReference>
<keyword evidence="5" id="KW-0418">Kinase</keyword>
<organism evidence="7 8">
    <name type="scientific">Candidatus Nitrospira allomarina</name>
    <dbReference type="NCBI Taxonomy" id="3020900"/>
    <lineage>
        <taxon>Bacteria</taxon>
        <taxon>Pseudomonadati</taxon>
        <taxon>Nitrospirota</taxon>
        <taxon>Nitrospiria</taxon>
        <taxon>Nitrospirales</taxon>
        <taxon>Nitrospiraceae</taxon>
        <taxon>Nitrospira</taxon>
    </lineage>
</organism>
<dbReference type="SMART" id="SM00387">
    <property type="entry name" value="HATPase_c"/>
    <property type="match status" value="1"/>
</dbReference>
<protein>
    <recommendedName>
        <fullName evidence="2">histidine kinase</fullName>
        <ecNumber evidence="2">2.7.13.3</ecNumber>
    </recommendedName>
</protein>
<dbReference type="InterPro" id="IPR036097">
    <property type="entry name" value="HisK_dim/P_sf"/>
</dbReference>
<gene>
    <name evidence="7" type="ORF">PP769_06350</name>
</gene>
<evidence type="ECO:0000259" key="6">
    <source>
        <dbReference type="PROSITE" id="PS50109"/>
    </source>
</evidence>
<dbReference type="Gene3D" id="3.30.565.10">
    <property type="entry name" value="Histidine kinase-like ATPase, C-terminal domain"/>
    <property type="match status" value="1"/>
</dbReference>
<dbReference type="CDD" id="cd00082">
    <property type="entry name" value="HisKA"/>
    <property type="match status" value="1"/>
</dbReference>
<evidence type="ECO:0000313" key="7">
    <source>
        <dbReference type="EMBL" id="WNM59380.1"/>
    </source>
</evidence>
<dbReference type="Proteomes" id="UP001302719">
    <property type="component" value="Chromosome"/>
</dbReference>
<feature type="domain" description="Histidine kinase" evidence="6">
    <location>
        <begin position="262"/>
        <end position="487"/>
    </location>
</feature>
<dbReference type="SMART" id="SM00388">
    <property type="entry name" value="HisKA"/>
    <property type="match status" value="1"/>
</dbReference>
<proteinExistence type="predicted"/>
<sequence length="487" mass="55373">MNPVCTLNRRILVIDNSPNVLRDFRKILCPTIRFISDACSKGNHDLFDEPILHHGKEPFDLDCVDNEESGRDLVTQAKAKGSPFAVVFLDVQLPNGWDGFETVERIWDEDSDVQVVLCTAYPDCSWSEVLSRLGRRDQLLILRKPFDPIEVWQLSTVLTMKWHWAQQARLRVQDLEQVVTTRTGLLEETNRRLEQALLSRQAVETQLAHAIRDVEERTLELSAVRDHALNEIHERERVEVILRQKSDELARSNRDLEQFASVAAHDLQEPLHSIQVFLDLLRLKYGSALNTHGLGYVDRVKNAAGRMQQLIQSLLVYSRVELPQMAEEKIVLRELVEEILSDLGARIEESRAVVQLGELPIIYGNAPQIRQLLQNLLGNALKFHQPGVPPVIRITARIIQDRRHTGSGQHGKLCQIEIHDQGIGIPPEQFENIFGMFKRLHRKEEFEGTGIGLAVCQRIVEQCGGAISVRSKLGEGSTFIVTLPIQR</sequence>
<evidence type="ECO:0000256" key="3">
    <source>
        <dbReference type="ARBA" id="ARBA00022553"/>
    </source>
</evidence>
<dbReference type="Pfam" id="PF00512">
    <property type="entry name" value="HisKA"/>
    <property type="match status" value="1"/>
</dbReference>
<keyword evidence="7" id="KW-0067">ATP-binding</keyword>
<dbReference type="InterPro" id="IPR036890">
    <property type="entry name" value="HATPase_C_sf"/>
</dbReference>
<evidence type="ECO:0000256" key="1">
    <source>
        <dbReference type="ARBA" id="ARBA00000085"/>
    </source>
</evidence>
<accession>A0AA96GFN1</accession>
<dbReference type="GO" id="GO:0000155">
    <property type="term" value="F:phosphorelay sensor kinase activity"/>
    <property type="evidence" value="ECO:0007669"/>
    <property type="project" value="InterPro"/>
</dbReference>
<dbReference type="SUPFAM" id="SSF55874">
    <property type="entry name" value="ATPase domain of HSP90 chaperone/DNA topoisomerase II/histidine kinase"/>
    <property type="match status" value="1"/>
</dbReference>
<comment type="catalytic activity">
    <reaction evidence="1">
        <text>ATP + protein L-histidine = ADP + protein N-phospho-L-histidine.</text>
        <dbReference type="EC" id="2.7.13.3"/>
    </reaction>
</comment>
<keyword evidence="8" id="KW-1185">Reference proteome</keyword>
<keyword evidence="4" id="KW-0808">Transferase</keyword>
<dbReference type="PROSITE" id="PS50109">
    <property type="entry name" value="HIS_KIN"/>
    <property type="match status" value="1"/>
</dbReference>
<evidence type="ECO:0000256" key="4">
    <source>
        <dbReference type="ARBA" id="ARBA00022679"/>
    </source>
</evidence>
<reference evidence="7 8" key="1">
    <citation type="submission" date="2023-01" db="EMBL/GenBank/DDBJ databases">
        <title>Cultivation and genomic characterization of new, ubiquitous marine nitrite-oxidizing bacteria from the Nitrospirales.</title>
        <authorList>
            <person name="Mueller A.J."/>
            <person name="Daebeler A."/>
            <person name="Herbold C.W."/>
            <person name="Kirkegaard R.H."/>
            <person name="Daims H."/>
        </authorList>
    </citation>
    <scope>NUCLEOTIDE SEQUENCE [LARGE SCALE GENOMIC DNA]</scope>
    <source>
        <strain evidence="7 8">VA</strain>
    </source>
</reference>
<dbReference type="AlphaFoldDB" id="A0AA96GFN1"/>
<dbReference type="InterPro" id="IPR011006">
    <property type="entry name" value="CheY-like_superfamily"/>
</dbReference>
<dbReference type="Pfam" id="PF02518">
    <property type="entry name" value="HATPase_c"/>
    <property type="match status" value="1"/>
</dbReference>
<dbReference type="EC" id="2.7.13.3" evidence="2"/>
<dbReference type="Gene3D" id="1.10.287.130">
    <property type="match status" value="1"/>
</dbReference>
<dbReference type="InterPro" id="IPR005467">
    <property type="entry name" value="His_kinase_dom"/>
</dbReference>
<dbReference type="PANTHER" id="PTHR43304:SF1">
    <property type="entry name" value="PAC DOMAIN-CONTAINING PROTEIN"/>
    <property type="match status" value="1"/>
</dbReference>
<dbReference type="InterPro" id="IPR003594">
    <property type="entry name" value="HATPase_dom"/>
</dbReference>
<name>A0AA96GFN1_9BACT</name>
<dbReference type="RefSeq" id="WP_312646118.1">
    <property type="nucleotide sequence ID" value="NZ_CP116967.1"/>
</dbReference>
<dbReference type="PRINTS" id="PR00344">
    <property type="entry name" value="BCTRLSENSOR"/>
</dbReference>
<dbReference type="SUPFAM" id="SSF52172">
    <property type="entry name" value="CheY-like"/>
    <property type="match status" value="1"/>
</dbReference>
<dbReference type="Gene3D" id="3.40.50.2300">
    <property type="match status" value="1"/>
</dbReference>